<evidence type="ECO:0000256" key="12">
    <source>
        <dbReference type="SAM" id="SignalP"/>
    </source>
</evidence>
<feature type="region of interest" description="Disordered" evidence="10">
    <location>
        <begin position="294"/>
        <end position="318"/>
    </location>
</feature>
<comment type="similarity">
    <text evidence="9">Belongs to the OXA1/ALB3/YidC family.</text>
</comment>
<dbReference type="GO" id="GO:0005886">
    <property type="term" value="C:plasma membrane"/>
    <property type="evidence" value="ECO:0007669"/>
    <property type="project" value="UniProtKB-SubCell"/>
</dbReference>
<feature type="signal peptide" evidence="12">
    <location>
        <begin position="1"/>
        <end position="23"/>
    </location>
</feature>
<comment type="subcellular location">
    <subcellularLocation>
        <location evidence="1">Cell membrane</location>
        <topology evidence="1">Multi-pass membrane protein</topology>
    </subcellularLocation>
    <subcellularLocation>
        <location evidence="9">Membrane</location>
        <topology evidence="9">Multi-pass membrane protein</topology>
    </subcellularLocation>
</comment>
<organism evidence="14 15">
    <name type="scientific">Lactobacillus corticis</name>
    <dbReference type="NCBI Taxonomy" id="2201249"/>
    <lineage>
        <taxon>Bacteria</taxon>
        <taxon>Bacillati</taxon>
        <taxon>Bacillota</taxon>
        <taxon>Bacilli</taxon>
        <taxon>Lactobacillales</taxon>
        <taxon>Lactobacillaceae</taxon>
        <taxon>Lactobacillus</taxon>
    </lineage>
</organism>
<evidence type="ECO:0000259" key="13">
    <source>
        <dbReference type="Pfam" id="PF02096"/>
    </source>
</evidence>
<evidence type="ECO:0000256" key="2">
    <source>
        <dbReference type="ARBA" id="ARBA00022448"/>
    </source>
</evidence>
<feature type="transmembrane region" description="Helical" evidence="11">
    <location>
        <begin position="66"/>
        <end position="87"/>
    </location>
</feature>
<dbReference type="AlphaFoldDB" id="A0A916VHV0"/>
<dbReference type="NCBIfam" id="TIGR03592">
    <property type="entry name" value="yidC_oxa1_cterm"/>
    <property type="match status" value="1"/>
</dbReference>
<keyword evidence="15" id="KW-1185">Reference proteome</keyword>
<evidence type="ECO:0000313" key="15">
    <source>
        <dbReference type="Proteomes" id="UP000677218"/>
    </source>
</evidence>
<keyword evidence="3" id="KW-1003">Cell membrane</keyword>
<keyword evidence="5" id="KW-0653">Protein transport</keyword>
<name>A0A916VHV0_9LACO</name>
<feature type="domain" description="Membrane insertase YidC/Oxa/ALB C-terminal" evidence="13">
    <location>
        <begin position="67"/>
        <end position="255"/>
    </location>
</feature>
<feature type="chain" id="PRO_5039411138" evidence="12">
    <location>
        <begin position="24"/>
        <end position="318"/>
    </location>
</feature>
<keyword evidence="12" id="KW-0732">Signal</keyword>
<evidence type="ECO:0000256" key="10">
    <source>
        <dbReference type="SAM" id="MobiDB-lite"/>
    </source>
</evidence>
<keyword evidence="8" id="KW-0143">Chaperone</keyword>
<evidence type="ECO:0000256" key="1">
    <source>
        <dbReference type="ARBA" id="ARBA00004651"/>
    </source>
</evidence>
<gene>
    <name evidence="14" type="primary">yidC_2</name>
    <name evidence="14" type="ORF">LCB40_05630</name>
</gene>
<comment type="caution">
    <text evidence="14">The sequence shown here is derived from an EMBL/GenBank/DDBJ whole genome shotgun (WGS) entry which is preliminary data.</text>
</comment>
<dbReference type="PROSITE" id="PS51257">
    <property type="entry name" value="PROKAR_LIPOPROTEIN"/>
    <property type="match status" value="1"/>
</dbReference>
<dbReference type="CDD" id="cd20070">
    <property type="entry name" value="5TM_YidC_Alb3"/>
    <property type="match status" value="1"/>
</dbReference>
<feature type="transmembrane region" description="Helical" evidence="11">
    <location>
        <begin position="184"/>
        <end position="204"/>
    </location>
</feature>
<keyword evidence="7 11" id="KW-0472">Membrane</keyword>
<evidence type="ECO:0000256" key="11">
    <source>
        <dbReference type="SAM" id="Phobius"/>
    </source>
</evidence>
<dbReference type="PRINTS" id="PR00701">
    <property type="entry name" value="60KDINNERMP"/>
</dbReference>
<keyword evidence="6 11" id="KW-1133">Transmembrane helix</keyword>
<dbReference type="Pfam" id="PF02096">
    <property type="entry name" value="60KD_IMP"/>
    <property type="match status" value="1"/>
</dbReference>
<evidence type="ECO:0000256" key="9">
    <source>
        <dbReference type="RuleBase" id="RU003945"/>
    </source>
</evidence>
<evidence type="ECO:0000313" key="14">
    <source>
        <dbReference type="EMBL" id="GFZ26683.1"/>
    </source>
</evidence>
<dbReference type="PANTHER" id="PTHR12428">
    <property type="entry name" value="OXA1"/>
    <property type="match status" value="1"/>
</dbReference>
<evidence type="ECO:0000256" key="3">
    <source>
        <dbReference type="ARBA" id="ARBA00022475"/>
    </source>
</evidence>
<protein>
    <submittedName>
        <fullName evidence="14">Preprotein translocase subunit YidC</fullName>
    </submittedName>
</protein>
<keyword evidence="4 9" id="KW-0812">Transmembrane</keyword>
<dbReference type="EMBL" id="BMAY01000003">
    <property type="protein sequence ID" value="GFZ26683.1"/>
    <property type="molecule type" value="Genomic_DNA"/>
</dbReference>
<dbReference type="GO" id="GO:0051205">
    <property type="term" value="P:protein insertion into membrane"/>
    <property type="evidence" value="ECO:0007669"/>
    <property type="project" value="TreeGrafter"/>
</dbReference>
<feature type="transmembrane region" description="Helical" evidence="11">
    <location>
        <begin position="139"/>
        <end position="164"/>
    </location>
</feature>
<accession>A0A916VHV0</accession>
<feature type="compositionally biased region" description="Polar residues" evidence="10">
    <location>
        <begin position="294"/>
        <end position="304"/>
    </location>
</feature>
<keyword evidence="2" id="KW-0813">Transport</keyword>
<reference evidence="14" key="1">
    <citation type="submission" date="2020-08" db="EMBL/GenBank/DDBJ databases">
        <title>Taxonomic study for Lactobacillus species isolated from hardwood bark.</title>
        <authorList>
            <person name="Tohno M."/>
            <person name="Tanizawa Y."/>
        </authorList>
    </citation>
    <scope>NUCLEOTIDE SEQUENCE</scope>
    <source>
        <strain evidence="14">B40</strain>
    </source>
</reference>
<evidence type="ECO:0000256" key="8">
    <source>
        <dbReference type="ARBA" id="ARBA00023186"/>
    </source>
</evidence>
<dbReference type="InterPro" id="IPR047196">
    <property type="entry name" value="YidC_ALB_C"/>
</dbReference>
<dbReference type="GO" id="GO:0032977">
    <property type="term" value="F:membrane insertase activity"/>
    <property type="evidence" value="ECO:0007669"/>
    <property type="project" value="InterPro"/>
</dbReference>
<dbReference type="PANTHER" id="PTHR12428:SF65">
    <property type="entry name" value="CYTOCHROME C OXIDASE ASSEMBLY PROTEIN COX18, MITOCHONDRIAL"/>
    <property type="match status" value="1"/>
</dbReference>
<proteinExistence type="inferred from homology"/>
<evidence type="ECO:0000256" key="5">
    <source>
        <dbReference type="ARBA" id="ARBA00022927"/>
    </source>
</evidence>
<evidence type="ECO:0000256" key="4">
    <source>
        <dbReference type="ARBA" id="ARBA00022692"/>
    </source>
</evidence>
<dbReference type="RefSeq" id="WP_212780377.1">
    <property type="nucleotide sequence ID" value="NZ_BMAY01000003.1"/>
</dbReference>
<dbReference type="GO" id="GO:0015031">
    <property type="term" value="P:protein transport"/>
    <property type="evidence" value="ECO:0007669"/>
    <property type="project" value="UniProtKB-KW"/>
</dbReference>
<dbReference type="InterPro" id="IPR001708">
    <property type="entry name" value="YidC/ALB3/OXA1/COX18"/>
</dbReference>
<evidence type="ECO:0000256" key="6">
    <source>
        <dbReference type="ARBA" id="ARBA00022989"/>
    </source>
</evidence>
<dbReference type="Proteomes" id="UP000677218">
    <property type="component" value="Unassembled WGS sequence"/>
</dbReference>
<evidence type="ECO:0000256" key="7">
    <source>
        <dbReference type="ARBA" id="ARBA00023136"/>
    </source>
</evidence>
<sequence length="318" mass="35753">MKKIRKYLLAGSTLGILALVLSACSSSKSGQATKPGGIYGFFYQYIGLPLQHIMLQMAHALGSNGAGWAIIIMTFVVRLVLMPLMLYQQKKSIEQQEKTARLQPQMTLLQKAMKHENITQEQQFTLTGWQRDIYKKNNLSMTGGIGCLPLLIQFPILIGIYDAVYYSKALSAATFYGIPLSKRSIVLAIVATLLTVVQTWISTIGIPEQQKKTMQTMLWMNPLMTLFFSISFPSSIALYWAAGNLVLLVQQLVITFMLQPKVKANVEQELQDTPIVEVVTQEKIDQLFNQAAKSAKNTKNTQLHNDLRNRNKGKQHRK</sequence>
<dbReference type="InterPro" id="IPR028055">
    <property type="entry name" value="YidC/Oxa/ALB_C"/>
</dbReference>